<dbReference type="InterPro" id="IPR027437">
    <property type="entry name" value="Rbsml_uS13_C"/>
</dbReference>
<keyword evidence="4" id="KW-0539">Nucleus</keyword>
<dbReference type="GO" id="GO:0016747">
    <property type="term" value="F:acyltransferase activity, transferring groups other than amino-acyl groups"/>
    <property type="evidence" value="ECO:0007669"/>
    <property type="project" value="InterPro"/>
</dbReference>
<feature type="compositionally biased region" description="Basic and acidic residues" evidence="6">
    <location>
        <begin position="348"/>
        <end position="359"/>
    </location>
</feature>
<dbReference type="InterPro" id="IPR016181">
    <property type="entry name" value="Acyl_CoA_acyltransferase"/>
</dbReference>
<feature type="compositionally biased region" description="Basic residues" evidence="6">
    <location>
        <begin position="268"/>
        <end position="278"/>
    </location>
</feature>
<dbReference type="Pfam" id="PF00416">
    <property type="entry name" value="Ribosomal_S13"/>
    <property type="match status" value="1"/>
</dbReference>
<dbReference type="PRINTS" id="PR00929">
    <property type="entry name" value="ATHOOK"/>
</dbReference>
<dbReference type="PROSITE" id="PS00646">
    <property type="entry name" value="RIBOSOMAL_S13_1"/>
    <property type="match status" value="1"/>
</dbReference>
<feature type="compositionally biased region" description="Basic residues" evidence="6">
    <location>
        <begin position="221"/>
        <end position="232"/>
    </location>
</feature>
<dbReference type="OrthoDB" id="429143at2759"/>
<dbReference type="GO" id="GO:1990904">
    <property type="term" value="C:ribonucleoprotein complex"/>
    <property type="evidence" value="ECO:0007669"/>
    <property type="project" value="UniProtKB-KW"/>
</dbReference>
<evidence type="ECO:0000256" key="4">
    <source>
        <dbReference type="ARBA" id="ARBA00023242"/>
    </source>
</evidence>
<dbReference type="SUPFAM" id="SSF46946">
    <property type="entry name" value="S13-like H2TH domain"/>
    <property type="match status" value="1"/>
</dbReference>
<proteinExistence type="inferred from homology"/>
<dbReference type="GO" id="GO:0006412">
    <property type="term" value="P:translation"/>
    <property type="evidence" value="ECO:0007669"/>
    <property type="project" value="InterPro"/>
</dbReference>
<dbReference type="Pfam" id="PF16135">
    <property type="entry name" value="TDBD"/>
    <property type="match status" value="1"/>
</dbReference>
<dbReference type="SMART" id="SM00384">
    <property type="entry name" value="AT_hook"/>
    <property type="match status" value="6"/>
</dbReference>
<dbReference type="InterPro" id="IPR018269">
    <property type="entry name" value="Ribosomal_uS13_CS"/>
</dbReference>
<gene>
    <name evidence="8" type="ORF">FNV43_RR23373</name>
</gene>
<keyword evidence="3" id="KW-0689">Ribosomal protein</keyword>
<dbReference type="Gene3D" id="1.10.8.50">
    <property type="match status" value="1"/>
</dbReference>
<comment type="caution">
    <text evidence="8">The sequence shown here is derived from an EMBL/GenBank/DDBJ whole genome shotgun (WGS) entry which is preliminary data.</text>
</comment>
<dbReference type="Gene3D" id="3.40.630.30">
    <property type="match status" value="1"/>
</dbReference>
<dbReference type="InterPro" id="IPR001892">
    <property type="entry name" value="Ribosomal_uS13"/>
</dbReference>
<dbReference type="GO" id="GO:0003723">
    <property type="term" value="F:RNA binding"/>
    <property type="evidence" value="ECO:0007669"/>
    <property type="project" value="InterPro"/>
</dbReference>
<evidence type="ECO:0000256" key="3">
    <source>
        <dbReference type="ARBA" id="ARBA00022980"/>
    </source>
</evidence>
<dbReference type="PANTHER" id="PTHR46309">
    <property type="entry name" value="PHD FINGER PROTEIN 12"/>
    <property type="match status" value="1"/>
</dbReference>
<dbReference type="PROSITE" id="PS50159">
    <property type="entry name" value="RIBOSOMAL_S13_2"/>
    <property type="match status" value="1"/>
</dbReference>
<evidence type="ECO:0000313" key="8">
    <source>
        <dbReference type="EMBL" id="KAF3436281.1"/>
    </source>
</evidence>
<dbReference type="GO" id="GO:0006357">
    <property type="term" value="P:regulation of transcription by RNA polymerase II"/>
    <property type="evidence" value="ECO:0007669"/>
    <property type="project" value="TreeGrafter"/>
</dbReference>
<feature type="region of interest" description="Disordered" evidence="6">
    <location>
        <begin position="382"/>
        <end position="435"/>
    </location>
</feature>
<dbReference type="InterPro" id="IPR000182">
    <property type="entry name" value="GNAT_dom"/>
</dbReference>
<dbReference type="GO" id="GO:0003735">
    <property type="term" value="F:structural constituent of ribosome"/>
    <property type="evidence" value="ECO:0007669"/>
    <property type="project" value="InterPro"/>
</dbReference>
<feature type="compositionally biased region" description="Basic and acidic residues" evidence="6">
    <location>
        <begin position="154"/>
        <end position="172"/>
    </location>
</feature>
<dbReference type="Pfam" id="PF22970">
    <property type="entry name" value="DUF7028"/>
    <property type="match status" value="1"/>
</dbReference>
<feature type="compositionally biased region" description="Basic and acidic residues" evidence="6">
    <location>
        <begin position="43"/>
        <end position="57"/>
    </location>
</feature>
<dbReference type="Gene3D" id="4.10.910.10">
    <property type="entry name" value="30s ribosomal protein s13, domain 2"/>
    <property type="match status" value="1"/>
</dbReference>
<dbReference type="Pfam" id="PF02178">
    <property type="entry name" value="AT_hook"/>
    <property type="match status" value="5"/>
</dbReference>
<dbReference type="EMBL" id="VOIH02000010">
    <property type="protein sequence ID" value="KAF3436281.1"/>
    <property type="molecule type" value="Genomic_DNA"/>
</dbReference>
<dbReference type="HAMAP" id="MF_01315">
    <property type="entry name" value="Ribosomal_uS13"/>
    <property type="match status" value="1"/>
</dbReference>
<dbReference type="InterPro" id="IPR054292">
    <property type="entry name" value="DUF7028"/>
</dbReference>
<feature type="compositionally biased region" description="Basic and acidic residues" evidence="6">
    <location>
        <begin position="203"/>
        <end position="220"/>
    </location>
</feature>
<protein>
    <recommendedName>
        <fullName evidence="7">N-acetyltransferase domain-containing protein</fullName>
    </recommendedName>
</protein>
<feature type="compositionally biased region" description="Basic residues" evidence="6">
    <location>
        <begin position="246"/>
        <end position="255"/>
    </location>
</feature>
<dbReference type="InterPro" id="IPR017956">
    <property type="entry name" value="AT_hook_DNA-bd_motif"/>
</dbReference>
<reference evidence="8" key="1">
    <citation type="submission" date="2020-03" db="EMBL/GenBank/DDBJ databases">
        <title>A high-quality chromosome-level genome assembly of a woody plant with both climbing and erect habits, Rhamnella rubrinervis.</title>
        <authorList>
            <person name="Lu Z."/>
            <person name="Yang Y."/>
            <person name="Zhu X."/>
            <person name="Sun Y."/>
        </authorList>
    </citation>
    <scope>NUCLEOTIDE SEQUENCE</scope>
    <source>
        <strain evidence="8">BYM</strain>
        <tissue evidence="8">Leaf</tissue>
    </source>
</reference>
<evidence type="ECO:0000256" key="5">
    <source>
        <dbReference type="ARBA" id="ARBA00023274"/>
    </source>
</evidence>
<dbReference type="GO" id="GO:0003677">
    <property type="term" value="F:DNA binding"/>
    <property type="evidence" value="ECO:0007669"/>
    <property type="project" value="InterPro"/>
</dbReference>
<dbReference type="FunFam" id="4.10.910.10:FF:000002">
    <property type="entry name" value="40S ribosomal protein S18"/>
    <property type="match status" value="1"/>
</dbReference>
<keyword evidence="9" id="KW-1185">Reference proteome</keyword>
<feature type="domain" description="N-acetyltransferase" evidence="7">
    <location>
        <begin position="832"/>
        <end position="1002"/>
    </location>
</feature>
<evidence type="ECO:0000256" key="2">
    <source>
        <dbReference type="ARBA" id="ARBA00008080"/>
    </source>
</evidence>
<feature type="region of interest" description="Disordered" evidence="6">
    <location>
        <begin position="554"/>
        <end position="580"/>
    </location>
</feature>
<dbReference type="Pfam" id="PF23209">
    <property type="entry name" value="IDM1_C"/>
    <property type="match status" value="1"/>
</dbReference>
<dbReference type="CDD" id="cd04301">
    <property type="entry name" value="NAT_SF"/>
    <property type="match status" value="1"/>
</dbReference>
<feature type="compositionally biased region" description="Basic and acidic residues" evidence="6">
    <location>
        <begin position="397"/>
        <end position="435"/>
    </location>
</feature>
<dbReference type="InterPro" id="IPR042163">
    <property type="entry name" value="PHF12"/>
</dbReference>
<feature type="region of interest" description="Disordered" evidence="6">
    <location>
        <begin position="1"/>
        <end position="359"/>
    </location>
</feature>
<dbReference type="PANTHER" id="PTHR46309:SF1">
    <property type="entry name" value="PHD FINGER PROTEIN 12"/>
    <property type="match status" value="1"/>
</dbReference>
<feature type="compositionally biased region" description="Polar residues" evidence="6">
    <location>
        <begin position="1292"/>
        <end position="1301"/>
    </location>
</feature>
<dbReference type="GO" id="GO:0005634">
    <property type="term" value="C:nucleus"/>
    <property type="evidence" value="ECO:0007669"/>
    <property type="project" value="UniProtKB-SubCell"/>
</dbReference>
<comment type="subcellular location">
    <subcellularLocation>
        <location evidence="1">Nucleus</location>
    </subcellularLocation>
</comment>
<dbReference type="PROSITE" id="PS51186">
    <property type="entry name" value="GNAT"/>
    <property type="match status" value="1"/>
</dbReference>
<sequence length="1603" mass="178991">MKEGYRYGRLPVNFEEEGDEDKQEGCNKGGEQFPHLDSSGPGPERESLGMEIEKRSEGLGNDEYGEGNNGKGRSENGVAENVRGKGMVDSGEETKKVDIEKKKVKEEELDGKEQIGGRVLRSRSSLKGGSSDAERKGVLSEKCRGVDGSEMELVEIKKERSDQLVDGQGEKPKGKRGRPPKSEKIEGASSSASGVKKLKLRRGRSDKVENEEIDAFDSKLTKKLQVKRGRPPKVHETDLFDGGSKKTLKRKRGRPPKVQENNAFVGGMKKKLKKRGRPPKVQENNAFVGGMKKKLKKRGRPPKVQESDAFDGGLRKKPKLNRGRTTKVQESVACDGESRTKLKHKRGRSSEMRESIGVLKRELDKKGKLGVKINSDVKLQDGMKQDAAANSSSGDKVLTRKESHLRVSSPEKNEHGTNLETKDNKASLEERSKTPISTKKDWNIREGENTEMDGEMKRRQAKNLVREKIKEILLRAGWTIEYRPRHGREYNDAVYVSPEGKTHWSVTLAYRMLKLHYENGDSEFYKTGFIFTPIPEQEFSVLKKVILKKREGKKKIKNEQRKGGNKSDGVIDKKKQKKKLNGMSLKRRMKEKSFLHEQEISAGKLHKQVPSYQQKTQGRKRCALLVRNSMEEADSDADGYVPYDGKRTVLAWMIDLGTVSLNEKVRYMNRRKTRVLLEGRITRDGIHCDCCSKIVKILQFETHAGSKLCEPLKNIYIESETSLLQCLLDSWNKQQESERKAFHFIDVNGEDPNDDTCGICGDGGNLICYHQSCDQAKDAVYNGTSSSSFCGKKCQELFKKLQKLLGVKHEMEEGFAWTLVRRTDVGSSISLLDVPQMDDCNSNPVECNSKLAVALFIMDECFLPIIDHRSGINLIHNIVYNCGSNFNRLNYSGFFTAILERDDEIISAASIRIHGNQVAEMPFIGTRHMYRRQGMCRRLLNAIENVLCSLDVERLVIPAISELRNTWTSVFGFKPLEASSKQYMKNINMLVFPGVEMLQKPTLKLPIVEDNIIITGGSRSTELKEGQTMKGVLCNANYLCIGGSNLNLSNEVPALPAVESSFQLPDVPLNDTSDLTSETTDLANSVADTKYLTFGMAQDNLESKNEAIKNPLGSVHDLHEQTNEMSAYRDAISGSTISDFDGRKMELDRKLNQHGTSDEESRSLTLPCIEYEAPDCGRPIFCASGESTESVDYEVKTEDSSVKNTFNCHNEGSVDHSNEPQEKASLSELNASVENIVFPDSEGKSQISKDNGNYESHTCITLDDKHSAPTPAGFSQDQLKTSEVSTDAVRPSSLTQNSGGRHSSLPFKCSNSSNWGNGVDTHEVSTAPVDSTCYPSNMSYVESDGPCKGKEVSSSTLEVTVDEVSTLARGDFLPNDVNERPHVNTKSLKQSEFNSQVNHASVVQRNPESLCNTGNATGVALHCASGGGNSCGAPESLVANEDFQHILRVLNTNVDGKQKIMFALTSIKGIGRRFANVVCKKADVDMNKSICHSLLIVYDVCYLELTGFKLSAAELDNLMVIVANPRQFRIPDWFLNRKKDYKDGRYSQVVSNALDMKLRDDLERLKKIRNHRGLRHYWGLRVRGQHTKTTGRRGKTVGVSKKR</sequence>
<feature type="compositionally biased region" description="Basic residues" evidence="6">
    <location>
        <begin position="291"/>
        <end position="301"/>
    </location>
</feature>
<dbReference type="InterPro" id="IPR056511">
    <property type="entry name" value="IDM1_C"/>
</dbReference>
<feature type="compositionally biased region" description="Basic and acidic residues" evidence="6">
    <location>
        <begin position="132"/>
        <end position="147"/>
    </location>
</feature>
<feature type="region of interest" description="Disordered" evidence="6">
    <location>
        <begin position="1265"/>
        <end position="1305"/>
    </location>
</feature>
<evidence type="ECO:0000256" key="1">
    <source>
        <dbReference type="ARBA" id="ARBA00004123"/>
    </source>
</evidence>
<dbReference type="InterPro" id="IPR010979">
    <property type="entry name" value="Ribosomal_uS13-like_H2TH"/>
</dbReference>
<accession>A0A8K0DT76</accession>
<evidence type="ECO:0000313" key="9">
    <source>
        <dbReference type="Proteomes" id="UP000796880"/>
    </source>
</evidence>
<keyword evidence="5" id="KW-0687">Ribonucleoprotein</keyword>
<dbReference type="Proteomes" id="UP000796880">
    <property type="component" value="Unassembled WGS sequence"/>
</dbReference>
<dbReference type="SUPFAM" id="SSF55729">
    <property type="entry name" value="Acyl-CoA N-acyltransferases (Nat)"/>
    <property type="match status" value="1"/>
</dbReference>
<dbReference type="InterPro" id="IPR032308">
    <property type="entry name" value="TDBD"/>
</dbReference>
<evidence type="ECO:0000256" key="6">
    <source>
        <dbReference type="SAM" id="MobiDB-lite"/>
    </source>
</evidence>
<feature type="compositionally biased region" description="Polar residues" evidence="6">
    <location>
        <begin position="1273"/>
        <end position="1285"/>
    </location>
</feature>
<dbReference type="GO" id="GO:0003714">
    <property type="term" value="F:transcription corepressor activity"/>
    <property type="evidence" value="ECO:0007669"/>
    <property type="project" value="InterPro"/>
</dbReference>
<dbReference type="GO" id="GO:0005840">
    <property type="term" value="C:ribosome"/>
    <property type="evidence" value="ECO:0007669"/>
    <property type="project" value="UniProtKB-KW"/>
</dbReference>
<organism evidence="8 9">
    <name type="scientific">Rhamnella rubrinervis</name>
    <dbReference type="NCBI Taxonomy" id="2594499"/>
    <lineage>
        <taxon>Eukaryota</taxon>
        <taxon>Viridiplantae</taxon>
        <taxon>Streptophyta</taxon>
        <taxon>Embryophyta</taxon>
        <taxon>Tracheophyta</taxon>
        <taxon>Spermatophyta</taxon>
        <taxon>Magnoliopsida</taxon>
        <taxon>eudicotyledons</taxon>
        <taxon>Gunneridae</taxon>
        <taxon>Pentapetalae</taxon>
        <taxon>rosids</taxon>
        <taxon>fabids</taxon>
        <taxon>Rosales</taxon>
        <taxon>Rhamnaceae</taxon>
        <taxon>rhamnoid group</taxon>
        <taxon>Rhamneae</taxon>
        <taxon>Rhamnella</taxon>
    </lineage>
</organism>
<name>A0A8K0DT76_9ROSA</name>
<evidence type="ECO:0000259" key="7">
    <source>
        <dbReference type="PROSITE" id="PS51186"/>
    </source>
</evidence>
<feature type="compositionally biased region" description="Basic residues" evidence="6">
    <location>
        <begin position="315"/>
        <end position="325"/>
    </location>
</feature>
<feature type="compositionally biased region" description="Basic and acidic residues" evidence="6">
    <location>
        <begin position="92"/>
        <end position="115"/>
    </location>
</feature>
<feature type="compositionally biased region" description="Low complexity" evidence="6">
    <location>
        <begin position="116"/>
        <end position="131"/>
    </location>
</feature>
<comment type="similarity">
    <text evidence="2">Belongs to the universal ribosomal protein uS13 family.</text>
</comment>